<sequence>MRFAFSCLVVLIAASVVASKTTDFTRKALATDEASTILVPKFSAQRRRLKGSLYKVIVGVGSKVLTNPKVQKFIDLYRRLKKPKRATTATFMPNAKPAATATFKPVF</sequence>
<reference evidence="2 3" key="1">
    <citation type="journal article" date="2021" name="Genome Biol.">
        <title>AFLAP: assembly-free linkage analysis pipeline using k-mers from genome sequencing data.</title>
        <authorList>
            <person name="Fletcher K."/>
            <person name="Zhang L."/>
            <person name="Gil J."/>
            <person name="Han R."/>
            <person name="Cavanaugh K."/>
            <person name="Michelmore R."/>
        </authorList>
    </citation>
    <scope>NUCLEOTIDE SEQUENCE [LARGE SCALE GENOMIC DNA]</scope>
    <source>
        <strain evidence="2 3">SF5</strain>
    </source>
</reference>
<evidence type="ECO:0000313" key="3">
    <source>
        <dbReference type="Proteomes" id="UP000294530"/>
    </source>
</evidence>
<keyword evidence="3" id="KW-1185">Reference proteome</keyword>
<dbReference type="Proteomes" id="UP000294530">
    <property type="component" value="Unassembled WGS sequence"/>
</dbReference>
<evidence type="ECO:0000313" key="2">
    <source>
        <dbReference type="EMBL" id="TDH69192.1"/>
    </source>
</evidence>
<dbReference type="RefSeq" id="XP_067818691.1">
    <property type="nucleotide sequence ID" value="XM_067960382.1"/>
</dbReference>
<protein>
    <recommendedName>
        <fullName evidence="4">RxLR effector protein</fullName>
    </recommendedName>
</protein>
<proteinExistence type="predicted"/>
<feature type="signal peptide" evidence="1">
    <location>
        <begin position="1"/>
        <end position="19"/>
    </location>
</feature>
<dbReference type="EMBL" id="SHOA02000005">
    <property type="protein sequence ID" value="TDH69192.1"/>
    <property type="molecule type" value="Genomic_DNA"/>
</dbReference>
<dbReference type="AlphaFoldDB" id="A0A976FLU5"/>
<dbReference type="GeneID" id="94346053"/>
<comment type="caution">
    <text evidence="2">The sequence shown here is derived from an EMBL/GenBank/DDBJ whole genome shotgun (WGS) entry which is preliminary data.</text>
</comment>
<evidence type="ECO:0008006" key="4">
    <source>
        <dbReference type="Google" id="ProtNLM"/>
    </source>
</evidence>
<feature type="chain" id="PRO_5037906896" description="RxLR effector protein" evidence="1">
    <location>
        <begin position="20"/>
        <end position="107"/>
    </location>
</feature>
<gene>
    <name evidence="2" type="ORF">CCR75_002284</name>
</gene>
<accession>A0A976FLU5</accession>
<keyword evidence="1" id="KW-0732">Signal</keyword>
<name>A0A976FLU5_BRELC</name>
<evidence type="ECO:0000256" key="1">
    <source>
        <dbReference type="SAM" id="SignalP"/>
    </source>
</evidence>
<dbReference type="KEGG" id="blac:94346053"/>
<organism evidence="2 3">
    <name type="scientific">Bremia lactucae</name>
    <name type="common">Lettuce downy mildew</name>
    <dbReference type="NCBI Taxonomy" id="4779"/>
    <lineage>
        <taxon>Eukaryota</taxon>
        <taxon>Sar</taxon>
        <taxon>Stramenopiles</taxon>
        <taxon>Oomycota</taxon>
        <taxon>Peronosporomycetes</taxon>
        <taxon>Peronosporales</taxon>
        <taxon>Peronosporaceae</taxon>
        <taxon>Bremia</taxon>
    </lineage>
</organism>